<dbReference type="GO" id="GO:0016747">
    <property type="term" value="F:acyltransferase activity, transferring groups other than amino-acyl groups"/>
    <property type="evidence" value="ECO:0007669"/>
    <property type="project" value="InterPro"/>
</dbReference>
<dbReference type="Pfam" id="PF13302">
    <property type="entry name" value="Acetyltransf_3"/>
    <property type="match status" value="1"/>
</dbReference>
<feature type="domain" description="N-acetyltransferase" evidence="1">
    <location>
        <begin position="11"/>
        <end position="162"/>
    </location>
</feature>
<dbReference type="AlphaFoldDB" id="A0AAJ5RKS4"/>
<proteinExistence type="predicted"/>
<dbReference type="Gene3D" id="3.40.630.30">
    <property type="match status" value="1"/>
</dbReference>
<sequence length="170" mass="19406">MDQSKINSKGIQLRAITIEDFPSVLKWSKDDRFCSANGWNINSSYEELYEWWLRYVENNSADFVRMGIAYNGTLIGYADLVDMKEQTAELGLAIGDSSYWGKGFGTIATKCMLAFASENNRIDQLLAETHETNWRARAILEKIGFREISRRGSAEYLGETSQLIQYSIVF</sequence>
<dbReference type="SUPFAM" id="SSF55729">
    <property type="entry name" value="Acyl-CoA N-acyltransferases (Nat)"/>
    <property type="match status" value="1"/>
</dbReference>
<dbReference type="Proteomes" id="UP001219585">
    <property type="component" value="Chromosome"/>
</dbReference>
<dbReference type="InterPro" id="IPR000182">
    <property type="entry name" value="GNAT_dom"/>
</dbReference>
<evidence type="ECO:0000259" key="1">
    <source>
        <dbReference type="PROSITE" id="PS51186"/>
    </source>
</evidence>
<dbReference type="Proteomes" id="UP001289615">
    <property type="component" value="Unassembled WGS sequence"/>
</dbReference>
<dbReference type="PANTHER" id="PTHR43415">
    <property type="entry name" value="SPERMIDINE N(1)-ACETYLTRANSFERASE"/>
    <property type="match status" value="1"/>
</dbReference>
<evidence type="ECO:0000313" key="4">
    <source>
        <dbReference type="Proteomes" id="UP001219585"/>
    </source>
</evidence>
<evidence type="ECO:0000313" key="3">
    <source>
        <dbReference type="EMBL" id="WDV05774.1"/>
    </source>
</evidence>
<dbReference type="EMBL" id="CP113527">
    <property type="protein sequence ID" value="WDV05774.1"/>
    <property type="molecule type" value="Genomic_DNA"/>
</dbReference>
<dbReference type="RefSeq" id="WP_274793980.1">
    <property type="nucleotide sequence ID" value="NZ_CP113527.1"/>
</dbReference>
<dbReference type="KEGG" id="liu:OU989_15905"/>
<reference evidence="2 5" key="2">
    <citation type="submission" date="2023-12" db="EMBL/GenBank/DDBJ databases">
        <title>Genome comparison identifies genes involved in endophytic behavior of Lysinibacillus irui and provides insights into its role as a plant-growth promoting bacterium.</title>
        <authorList>
            <person name="Hilario S."/>
            <person name="Matos I."/>
            <person name="Goncalves M.F.M."/>
            <person name="Pardo C.A."/>
            <person name="Santos M.J."/>
        </authorList>
    </citation>
    <scope>NUCLEOTIDE SEQUENCE [LARGE SCALE GENOMIC DNA]</scope>
    <source>
        <strain evidence="2 5">B3</strain>
    </source>
</reference>
<dbReference type="PROSITE" id="PS51186">
    <property type="entry name" value="GNAT"/>
    <property type="match status" value="1"/>
</dbReference>
<dbReference type="EMBL" id="JAXUIA010000006">
    <property type="protein sequence ID" value="MEA0976872.1"/>
    <property type="molecule type" value="Genomic_DNA"/>
</dbReference>
<evidence type="ECO:0000313" key="2">
    <source>
        <dbReference type="EMBL" id="MEA0976872.1"/>
    </source>
</evidence>
<name>A0AAJ5RKS4_9BACI</name>
<evidence type="ECO:0000313" key="5">
    <source>
        <dbReference type="Proteomes" id="UP001289615"/>
    </source>
</evidence>
<accession>A0AAJ5RKS4</accession>
<protein>
    <submittedName>
        <fullName evidence="3">GNAT family N-acetyltransferase</fullName>
    </submittedName>
</protein>
<dbReference type="PANTHER" id="PTHR43415:SF3">
    <property type="entry name" value="GNAT-FAMILY ACETYLTRANSFERASE"/>
    <property type="match status" value="1"/>
</dbReference>
<gene>
    <name evidence="3" type="ORF">OU989_15905</name>
    <name evidence="2" type="ORF">U6C28_11245</name>
</gene>
<dbReference type="InterPro" id="IPR016181">
    <property type="entry name" value="Acyl_CoA_acyltransferase"/>
</dbReference>
<keyword evidence="5" id="KW-1185">Reference proteome</keyword>
<organism evidence="3 4">
    <name type="scientific">Lysinibacillus irui</name>
    <dbReference type="NCBI Taxonomy" id="2998077"/>
    <lineage>
        <taxon>Bacteria</taxon>
        <taxon>Bacillati</taxon>
        <taxon>Bacillota</taxon>
        <taxon>Bacilli</taxon>
        <taxon>Bacillales</taxon>
        <taxon>Bacillaceae</taxon>
        <taxon>Lysinibacillus</taxon>
    </lineage>
</organism>
<reference evidence="3" key="1">
    <citation type="submission" date="2022-11" db="EMBL/GenBank/DDBJ databases">
        <title>Lysinibacillus irui.</title>
        <authorList>
            <person name="Akintayo S.O."/>
        </authorList>
    </citation>
    <scope>NUCLEOTIDE SEQUENCE</scope>
    <source>
        <strain evidence="3">IRB4-01</strain>
    </source>
</reference>